<dbReference type="AlphaFoldDB" id="A0A077W6I1"/>
<dbReference type="Pfam" id="PF04603">
    <property type="entry name" value="Mog1"/>
    <property type="match status" value="1"/>
</dbReference>
<sequence>MDTRPLYGGAISCPVGNSFLDVSNVRQVPDNQEVFVDMETQQSLIIELLEPVEAVNEDIARFHFQQLADDNEAIDAHVDSVTKLDSKTAVPCLPSDTTIVHLLRGTQKVAKFNEAKDMAYNTVEIRMAVIRLAQVETDLVISINAPVLVAPGSTDHATTATNVDQSIAAILSQLQVNDWSLFG</sequence>
<dbReference type="SUPFAM" id="SSF55724">
    <property type="entry name" value="Mog1p/PsbP-like"/>
    <property type="match status" value="1"/>
</dbReference>
<dbReference type="PANTHER" id="PTHR15837">
    <property type="entry name" value="RAN GUANINE NUCLEOTIDE RELEASE FACTOR"/>
    <property type="match status" value="1"/>
</dbReference>
<keyword evidence="2" id="KW-0813">Transport</keyword>
<keyword evidence="3" id="KW-0653">Protein transport</keyword>
<dbReference type="GO" id="GO:0005085">
    <property type="term" value="F:guanyl-nucleotide exchange factor activity"/>
    <property type="evidence" value="ECO:0007669"/>
    <property type="project" value="TreeGrafter"/>
</dbReference>
<evidence type="ECO:0000256" key="2">
    <source>
        <dbReference type="ARBA" id="ARBA00022448"/>
    </source>
</evidence>
<evidence type="ECO:0000313" key="4">
    <source>
        <dbReference type="EMBL" id="CDS02651.1"/>
    </source>
</evidence>
<accession>A0A077W6I1</accession>
<evidence type="ECO:0000256" key="1">
    <source>
        <dbReference type="ARBA" id="ARBA00010307"/>
    </source>
</evidence>
<dbReference type="InterPro" id="IPR016123">
    <property type="entry name" value="Mog1/PsbP_a/b/a-sand"/>
</dbReference>
<reference evidence="4" key="1">
    <citation type="journal article" date="2014" name="Genome Announc.">
        <title>De novo whole-genome sequence and genome annotation of Lichtheimia ramosa.</title>
        <authorList>
            <person name="Linde J."/>
            <person name="Schwartze V."/>
            <person name="Binder U."/>
            <person name="Lass-Florl C."/>
            <person name="Voigt K."/>
            <person name="Horn F."/>
        </authorList>
    </citation>
    <scope>NUCLEOTIDE SEQUENCE</scope>
    <source>
        <strain evidence="4">JMRC FSU:6197</strain>
    </source>
</reference>
<proteinExistence type="inferred from homology"/>
<dbReference type="GO" id="GO:0006606">
    <property type="term" value="P:protein import into nucleus"/>
    <property type="evidence" value="ECO:0007669"/>
    <property type="project" value="TreeGrafter"/>
</dbReference>
<dbReference type="EMBL" id="LK023313">
    <property type="protein sequence ID" value="CDS02651.1"/>
    <property type="molecule type" value="Genomic_DNA"/>
</dbReference>
<dbReference type="GO" id="GO:0005634">
    <property type="term" value="C:nucleus"/>
    <property type="evidence" value="ECO:0007669"/>
    <property type="project" value="TreeGrafter"/>
</dbReference>
<dbReference type="OrthoDB" id="10255285at2759"/>
<organism evidence="4">
    <name type="scientific">Lichtheimia ramosa</name>
    <dbReference type="NCBI Taxonomy" id="688394"/>
    <lineage>
        <taxon>Eukaryota</taxon>
        <taxon>Fungi</taxon>
        <taxon>Fungi incertae sedis</taxon>
        <taxon>Mucoromycota</taxon>
        <taxon>Mucoromycotina</taxon>
        <taxon>Mucoromycetes</taxon>
        <taxon>Mucorales</taxon>
        <taxon>Lichtheimiaceae</taxon>
        <taxon>Lichtheimia</taxon>
    </lineage>
</organism>
<protein>
    <recommendedName>
        <fullName evidence="5">Ran guanine nucleotide release factor</fullName>
    </recommendedName>
</protein>
<name>A0A077W6I1_9FUNG</name>
<comment type="similarity">
    <text evidence="1">Belongs to the MOG1 family.</text>
</comment>
<dbReference type="InterPro" id="IPR007681">
    <property type="entry name" value="Mog1"/>
</dbReference>
<gene>
    <name evidence="4" type="ORF">LRAMOSA00056</name>
</gene>
<dbReference type="GO" id="GO:0031267">
    <property type="term" value="F:small GTPase binding"/>
    <property type="evidence" value="ECO:0007669"/>
    <property type="project" value="TreeGrafter"/>
</dbReference>
<evidence type="ECO:0008006" key="5">
    <source>
        <dbReference type="Google" id="ProtNLM"/>
    </source>
</evidence>
<dbReference type="PANTHER" id="PTHR15837:SF0">
    <property type="entry name" value="RAN GUANINE NUCLEOTIDE RELEASE FACTOR"/>
    <property type="match status" value="1"/>
</dbReference>
<evidence type="ECO:0000256" key="3">
    <source>
        <dbReference type="ARBA" id="ARBA00022927"/>
    </source>
</evidence>
<dbReference type="Gene3D" id="3.40.1000.10">
    <property type="entry name" value="Mog1/PsbP, alpha/beta/alpha sandwich"/>
    <property type="match status" value="1"/>
</dbReference>